<dbReference type="InterPro" id="IPR038253">
    <property type="entry name" value="SRP68_N_sf"/>
</dbReference>
<keyword evidence="8 10" id="KW-0687">Ribonucleoprotein</keyword>
<dbReference type="GO" id="GO:0005730">
    <property type="term" value="C:nucleolus"/>
    <property type="evidence" value="ECO:0007669"/>
    <property type="project" value="UniProtKB-SubCell"/>
</dbReference>
<evidence type="ECO:0000313" key="12">
    <source>
        <dbReference type="EMBL" id="KMM70532.1"/>
    </source>
</evidence>
<evidence type="ECO:0000256" key="5">
    <source>
        <dbReference type="ARBA" id="ARBA00022884"/>
    </source>
</evidence>
<evidence type="ECO:0000256" key="6">
    <source>
        <dbReference type="ARBA" id="ARBA00023135"/>
    </source>
</evidence>
<feature type="region of interest" description="Disordered" evidence="11">
    <location>
        <begin position="595"/>
        <end position="618"/>
    </location>
</feature>
<dbReference type="GO" id="GO:0030942">
    <property type="term" value="F:endoplasmic reticulum signal peptide binding"/>
    <property type="evidence" value="ECO:0007669"/>
    <property type="project" value="InterPro"/>
</dbReference>
<dbReference type="Gene3D" id="1.10.3450.40">
    <property type="entry name" value="Signal recognition particle, SRP68 subunit, RNA-binding domain"/>
    <property type="match status" value="1"/>
</dbReference>
<evidence type="ECO:0000256" key="11">
    <source>
        <dbReference type="SAM" id="MobiDB-lite"/>
    </source>
</evidence>
<dbReference type="OrthoDB" id="10255118at2759"/>
<dbReference type="GO" id="GO:0005786">
    <property type="term" value="C:signal recognition particle, endoplasmic reticulum targeting"/>
    <property type="evidence" value="ECO:0007669"/>
    <property type="project" value="UniProtKB-KW"/>
</dbReference>
<dbReference type="InterPro" id="IPR034652">
    <property type="entry name" value="SRP68-RBD"/>
</dbReference>
<evidence type="ECO:0000256" key="10">
    <source>
        <dbReference type="PIRNR" id="PIRNR038995"/>
    </source>
</evidence>
<evidence type="ECO:0000256" key="1">
    <source>
        <dbReference type="ARBA" id="ARBA00004496"/>
    </source>
</evidence>
<dbReference type="PANTHER" id="PTHR12860">
    <property type="entry name" value="SIGNAL RECOGNITION PARTICLE 68 KDA PROTEIN"/>
    <property type="match status" value="1"/>
</dbReference>
<dbReference type="GO" id="GO:0006614">
    <property type="term" value="P:SRP-dependent cotranslational protein targeting to membrane"/>
    <property type="evidence" value="ECO:0007669"/>
    <property type="project" value="InterPro"/>
</dbReference>
<reference evidence="13" key="3">
    <citation type="journal article" date="2010" name="Genome Res.">
        <title>Population genomic sequencing of Coccidioides fungi reveals recent hybridization and transposon control.</title>
        <authorList>
            <person name="Neafsey D.E."/>
            <person name="Barker B.M."/>
            <person name="Sharpton T.J."/>
            <person name="Stajich J.E."/>
            <person name="Park D.J."/>
            <person name="Whiston E."/>
            <person name="Hung C.-Y."/>
            <person name="McMahan C."/>
            <person name="White J."/>
            <person name="Sykes S."/>
            <person name="Heiman D."/>
            <person name="Young S."/>
            <person name="Zeng Q."/>
            <person name="Abouelleil A."/>
            <person name="Aftuck L."/>
            <person name="Bessette D."/>
            <person name="Brown A."/>
            <person name="FitzGerald M."/>
            <person name="Lui A."/>
            <person name="Macdonald J.P."/>
            <person name="Priest M."/>
            <person name="Orbach M.J."/>
            <person name="Galgiani J.N."/>
            <person name="Kirkland T.N."/>
            <person name="Cole G.T."/>
            <person name="Birren B.W."/>
            <person name="Henn M.R."/>
            <person name="Taylor J.W."/>
            <person name="Rounsley S.D."/>
        </authorList>
    </citation>
    <scope>NUCLEOTIDE SEQUENCE [LARGE SCALE GENOMIC DNA]</scope>
    <source>
        <strain evidence="13">RMSCC 3488</strain>
    </source>
</reference>
<keyword evidence="4 10" id="KW-0963">Cytoplasm</keyword>
<keyword evidence="5 10" id="KW-0694">RNA-binding</keyword>
<keyword evidence="7" id="KW-0539">Nucleus</keyword>
<dbReference type="AlphaFoldDB" id="A0A0J6IFE2"/>
<reference evidence="12 13" key="1">
    <citation type="submission" date="2007-06" db="EMBL/GenBank/DDBJ databases">
        <title>The Genome Sequence of Coccidioides posadasii RMSCC_3488.</title>
        <authorList>
            <consortium name="Coccidioides Genome Resources Consortium"/>
            <consortium name="The Broad Institute Genome Sequencing Platform"/>
            <person name="Henn M.R."/>
            <person name="Sykes S."/>
            <person name="Young S."/>
            <person name="Jaffe D."/>
            <person name="Berlin A."/>
            <person name="Alvarez P."/>
            <person name="Butler J."/>
            <person name="Gnerre S."/>
            <person name="Grabherr M."/>
            <person name="Mauceli E."/>
            <person name="Brockman W."/>
            <person name="Kodira C."/>
            <person name="Alvarado L."/>
            <person name="Zeng Q."/>
            <person name="Crawford M."/>
            <person name="Antoine C."/>
            <person name="Devon K."/>
            <person name="Galgiani J."/>
            <person name="Orsborn K."/>
            <person name="Lewis M.L."/>
            <person name="Nusbaum C."/>
            <person name="Galagan J."/>
            <person name="Birren B."/>
        </authorList>
    </citation>
    <scope>NUCLEOTIDE SEQUENCE [LARGE SCALE GENOMIC DNA]</scope>
    <source>
        <strain evidence="12 13">RMSCC 3488</strain>
    </source>
</reference>
<evidence type="ECO:0000256" key="8">
    <source>
        <dbReference type="ARBA" id="ARBA00023274"/>
    </source>
</evidence>
<comment type="function">
    <text evidence="10">Component of the signal recognition particle (SRP) complex, a ribonucleoprotein complex that mediates the cotranslational targeting of secretory and membrane proteins to the endoplasmic reticulum (ER). The SRP complex interacts with the signal sequence in nascent secretory and membrane proteins and directs them to the membrane of the ER.</text>
</comment>
<proteinExistence type="inferred from homology"/>
<feature type="compositionally biased region" description="Basic and acidic residues" evidence="11">
    <location>
        <begin position="595"/>
        <end position="610"/>
    </location>
</feature>
<dbReference type="CDD" id="cd15481">
    <property type="entry name" value="SRP68-RBD"/>
    <property type="match status" value="1"/>
</dbReference>
<dbReference type="EMBL" id="DS268112">
    <property type="protein sequence ID" value="KMM70532.1"/>
    <property type="molecule type" value="Genomic_DNA"/>
</dbReference>
<keyword evidence="6 10" id="KW-0733">Signal recognition particle</keyword>
<dbReference type="VEuPathDB" id="FungiDB:CPAG_06843"/>
<comment type="similarity">
    <text evidence="3 10">Belongs to the SRP68 family.</text>
</comment>
<protein>
    <recommendedName>
        <fullName evidence="9 10">Signal recognition particle subunit SRP68</fullName>
        <shortName evidence="10">SRP68</shortName>
    </recommendedName>
</protein>
<reference evidence="13" key="2">
    <citation type="journal article" date="2009" name="Genome Res.">
        <title>Comparative genomic analyses of the human fungal pathogens Coccidioides and their relatives.</title>
        <authorList>
            <person name="Sharpton T.J."/>
            <person name="Stajich J.E."/>
            <person name="Rounsley S.D."/>
            <person name="Gardner M.J."/>
            <person name="Wortman J.R."/>
            <person name="Jordar V.S."/>
            <person name="Maiti R."/>
            <person name="Kodira C.D."/>
            <person name="Neafsey D.E."/>
            <person name="Zeng Q."/>
            <person name="Hung C.-Y."/>
            <person name="McMahan C."/>
            <person name="Muszewska A."/>
            <person name="Grynberg M."/>
            <person name="Mandel M.A."/>
            <person name="Kellner E.M."/>
            <person name="Barker B.M."/>
            <person name="Galgiani J.N."/>
            <person name="Orbach M.J."/>
            <person name="Kirkland T.N."/>
            <person name="Cole G.T."/>
            <person name="Henn M.R."/>
            <person name="Birren B.W."/>
            <person name="Taylor J.W."/>
        </authorList>
    </citation>
    <scope>NUCLEOTIDE SEQUENCE [LARGE SCALE GENOMIC DNA]</scope>
    <source>
        <strain evidence="13">RMSCC 3488</strain>
    </source>
</reference>
<evidence type="ECO:0000256" key="7">
    <source>
        <dbReference type="ARBA" id="ARBA00023242"/>
    </source>
</evidence>
<name>A0A0J6IFE2_COCPO</name>
<dbReference type="InterPro" id="IPR026258">
    <property type="entry name" value="SRP68"/>
</dbReference>
<evidence type="ECO:0000256" key="4">
    <source>
        <dbReference type="ARBA" id="ARBA00022490"/>
    </source>
</evidence>
<evidence type="ECO:0000256" key="9">
    <source>
        <dbReference type="ARBA" id="ARBA00029498"/>
    </source>
</evidence>
<evidence type="ECO:0000313" key="13">
    <source>
        <dbReference type="Proteomes" id="UP000054567"/>
    </source>
</evidence>
<evidence type="ECO:0000256" key="2">
    <source>
        <dbReference type="ARBA" id="ARBA00004604"/>
    </source>
</evidence>
<accession>A0A0J6IFE2</accession>
<comment type="subcellular location">
    <subcellularLocation>
        <location evidence="1 10">Cytoplasm</location>
    </subcellularLocation>
    <subcellularLocation>
        <location evidence="2">Nucleus</location>
        <location evidence="2">Nucleolus</location>
    </subcellularLocation>
</comment>
<dbReference type="PIRSF" id="PIRSF038995">
    <property type="entry name" value="SRP68"/>
    <property type="match status" value="1"/>
</dbReference>
<gene>
    <name evidence="12" type="ORF">CPAG_06843</name>
</gene>
<dbReference type="Pfam" id="PF16969">
    <property type="entry name" value="SRP68"/>
    <property type="match status" value="1"/>
</dbReference>
<organism evidence="12 13">
    <name type="scientific">Coccidioides posadasii RMSCC 3488</name>
    <dbReference type="NCBI Taxonomy" id="454284"/>
    <lineage>
        <taxon>Eukaryota</taxon>
        <taxon>Fungi</taxon>
        <taxon>Dikarya</taxon>
        <taxon>Ascomycota</taxon>
        <taxon>Pezizomycotina</taxon>
        <taxon>Eurotiomycetes</taxon>
        <taxon>Eurotiomycetidae</taxon>
        <taxon>Onygenales</taxon>
        <taxon>Onygenaceae</taxon>
        <taxon>Coccidioides</taxon>
    </lineage>
</organism>
<sequence length="618" mass="68796">MDITDYIVSRRADALLIGDYNTYRARVTRRLHAQRKRLGRTTPKGKKYTPKPLVTAEEIASNSEHVFLFLLAAERGWASAMHMRSVHSADPSTKGIVGSTRRHIISRLNKAATYAEQLVQVLENQSASGASNVDLLEARAYLASLRATFWMEKQRWEQCLRQNSLARVIYTAIQKKTDREVFRDLLSSTIDPGIRYAAYQLKVPRSVPLHTISIQHFPADEKVRAEIEALDPEALSEKGGENKVTADGSTQELPETITWRSRTVKLEDASISQALGAAAAAESELSIWMSSPKGQHASPKDKAAKYDNVIIASQDAVDATKTAIDELSNDGVDQGDQRMQALQITRTSVNYALVGWRVGRNRVLCGPEDGLQFEAEKFRSTKRPKIQRNLKAPKEESTGKKLARLRERVVLYDAILQSLDSVKELPGVAGDAEFMDELSATRNYFLALRCLSIGRSHAFLSNPKNALALFARASDLASKCQSANAHPTSAAGLSRMEVSGQQANALSTHLQHLIWQYRGIVEIEKLNDEASRAENSTLPPLLERLGGYPSASPDLSNLVTYPPKIQPIPVKPLFFDVAWNYIDYPREAKRAIDVRESTTADTEEKPEPKKRGWFGFGR</sequence>
<dbReference type="Proteomes" id="UP000054567">
    <property type="component" value="Unassembled WGS sequence"/>
</dbReference>
<dbReference type="GO" id="GO:0008312">
    <property type="term" value="F:7S RNA binding"/>
    <property type="evidence" value="ECO:0007669"/>
    <property type="project" value="InterPro"/>
</dbReference>
<evidence type="ECO:0000256" key="3">
    <source>
        <dbReference type="ARBA" id="ARBA00009352"/>
    </source>
</evidence>
<dbReference type="PANTHER" id="PTHR12860:SF0">
    <property type="entry name" value="SIGNAL RECOGNITION PARTICLE SUBUNIT SRP68"/>
    <property type="match status" value="1"/>
</dbReference>
<dbReference type="GO" id="GO:0005047">
    <property type="term" value="F:signal recognition particle binding"/>
    <property type="evidence" value="ECO:0007669"/>
    <property type="project" value="InterPro"/>
</dbReference>